<organism evidence="1 2">
    <name type="scientific">Candidatus Amphirhobacter heronislandensis</name>
    <dbReference type="NCBI Taxonomy" id="1732024"/>
    <lineage>
        <taxon>Bacteria</taxon>
        <taxon>Pseudomonadati</taxon>
        <taxon>Pseudomonadota</taxon>
        <taxon>Gammaproteobacteria</taxon>
        <taxon>Candidatus Tethybacterales</taxon>
        <taxon>Candidatus Tethybacteraceae</taxon>
        <taxon>Candidatus Amphirhobacter</taxon>
    </lineage>
</organism>
<comment type="caution">
    <text evidence="1">The sequence shown here is derived from an EMBL/GenBank/DDBJ whole genome shotgun (WGS) entry which is preliminary data.</text>
</comment>
<dbReference type="InterPro" id="IPR001381">
    <property type="entry name" value="DHquinase_I"/>
</dbReference>
<evidence type="ECO:0000313" key="1">
    <source>
        <dbReference type="EMBL" id="MBF2734541.1"/>
    </source>
</evidence>
<keyword evidence="2" id="KW-1185">Reference proteome</keyword>
<accession>A0A930UG66</accession>
<dbReference type="SUPFAM" id="SSF51569">
    <property type="entry name" value="Aldolase"/>
    <property type="match status" value="1"/>
</dbReference>
<evidence type="ECO:0000313" key="2">
    <source>
        <dbReference type="Proteomes" id="UP000604381"/>
    </source>
</evidence>
<dbReference type="AlphaFoldDB" id="A0A930UG66"/>
<dbReference type="GO" id="GO:0003855">
    <property type="term" value="F:3-dehydroquinate dehydratase activity"/>
    <property type="evidence" value="ECO:0007669"/>
    <property type="project" value="InterPro"/>
</dbReference>
<name>A0A930UG66_9GAMM</name>
<proteinExistence type="predicted"/>
<reference evidence="1" key="1">
    <citation type="submission" date="2020-10" db="EMBL/GenBank/DDBJ databases">
        <title>An improved Amphimedon queenslandica hologenome assembly reveals how three proteobacterial symbionts can extend the metabolic phenotypic of their marine sponge host.</title>
        <authorList>
            <person name="Degnan B."/>
            <person name="Degnan S."/>
            <person name="Xiang X."/>
        </authorList>
    </citation>
    <scope>NUCLEOTIDE SEQUENCE</scope>
    <source>
        <strain evidence="1">AqS2</strain>
    </source>
</reference>
<protein>
    <submittedName>
        <fullName evidence="1">Type I 3-dehydroquinate dehydratase</fullName>
    </submittedName>
</protein>
<dbReference type="Proteomes" id="UP000604381">
    <property type="component" value="Unassembled WGS sequence"/>
</dbReference>
<sequence length="104" mass="10786">MEMTPPLAALLQVADAAAAKGAACKVATVTKDAGDVAILAALLESQLRAGRRLAVMGMGENETARRSRVELGRAGSYFVYAKHGAHESAPGQPGLDWLAAQLRA</sequence>
<dbReference type="InterPro" id="IPR013785">
    <property type="entry name" value="Aldolase_TIM"/>
</dbReference>
<dbReference type="EMBL" id="JADHEI010000009">
    <property type="protein sequence ID" value="MBF2734541.1"/>
    <property type="molecule type" value="Genomic_DNA"/>
</dbReference>
<dbReference type="Pfam" id="PF01487">
    <property type="entry name" value="DHquinase_I"/>
    <property type="match status" value="1"/>
</dbReference>
<gene>
    <name evidence="1" type="ORF">ISN26_00345</name>
</gene>
<dbReference type="Gene3D" id="3.20.20.70">
    <property type="entry name" value="Aldolase class I"/>
    <property type="match status" value="1"/>
</dbReference>